<accession>A0A371P3F7</accession>
<dbReference type="AlphaFoldDB" id="A0A371P3F7"/>
<protein>
    <submittedName>
        <fullName evidence="1">Uncharacterized protein</fullName>
    </submittedName>
</protein>
<dbReference type="Proteomes" id="UP000265581">
    <property type="component" value="Unassembled WGS sequence"/>
</dbReference>
<reference evidence="1 2" key="1">
    <citation type="submission" date="2018-08" db="EMBL/GenBank/DDBJ databases">
        <title>Aeromicrobium sp. M2KJ-4, whole genome shotgun sequence.</title>
        <authorList>
            <person name="Tuo L."/>
        </authorList>
    </citation>
    <scope>NUCLEOTIDE SEQUENCE [LARGE SCALE GENOMIC DNA]</scope>
    <source>
        <strain evidence="1 2">M2KJ-4</strain>
    </source>
</reference>
<dbReference type="EMBL" id="QUBR01000002">
    <property type="protein sequence ID" value="REK70469.1"/>
    <property type="molecule type" value="Genomic_DNA"/>
</dbReference>
<gene>
    <name evidence="1" type="ORF">DX116_15145</name>
</gene>
<sequence>MNMYSPLTLTRVAWVPWSWDPDEARAAHQRSMDWALEQAAAAGATPVLRVHSHAHDWTHRTSSHARYAQVATVVTDRGRGARGPTLVPGAHSMGLVAGGMRCANGFALVVEEHPALPLAGWAAELGAVNLRTGEPAEDHRNPELVERVRALASSLYNGWSSLPGSAAAKHRMPELAAAGLTLADFVGTLLAIAPQHVDEKGMLKWAPAQWKTETETRLARNTDTAR</sequence>
<name>A0A371P3F7_9ACTN</name>
<organism evidence="1 2">
    <name type="scientific">Aeromicrobium endophyticum</name>
    <dbReference type="NCBI Taxonomy" id="2292704"/>
    <lineage>
        <taxon>Bacteria</taxon>
        <taxon>Bacillati</taxon>
        <taxon>Actinomycetota</taxon>
        <taxon>Actinomycetes</taxon>
        <taxon>Propionibacteriales</taxon>
        <taxon>Nocardioidaceae</taxon>
        <taxon>Aeromicrobium</taxon>
    </lineage>
</organism>
<keyword evidence="2" id="KW-1185">Reference proteome</keyword>
<evidence type="ECO:0000313" key="2">
    <source>
        <dbReference type="Proteomes" id="UP000265581"/>
    </source>
</evidence>
<evidence type="ECO:0000313" key="1">
    <source>
        <dbReference type="EMBL" id="REK70469.1"/>
    </source>
</evidence>
<comment type="caution">
    <text evidence="1">The sequence shown here is derived from an EMBL/GenBank/DDBJ whole genome shotgun (WGS) entry which is preliminary data.</text>
</comment>
<proteinExistence type="predicted"/>